<dbReference type="EMBL" id="QYRP01000002">
    <property type="protein sequence ID" value="RJS44817.1"/>
    <property type="molecule type" value="Genomic_DNA"/>
</dbReference>
<gene>
    <name evidence="2" type="ORF">D4739_00215</name>
</gene>
<accession>A0A3A5H9W2</accession>
<evidence type="ECO:0000256" key="1">
    <source>
        <dbReference type="SAM" id="MobiDB-lite"/>
    </source>
</evidence>
<evidence type="ECO:0000313" key="2">
    <source>
        <dbReference type="EMBL" id="RJS44817.1"/>
    </source>
</evidence>
<protein>
    <recommendedName>
        <fullName evidence="4">DUF222 domain-containing protein</fullName>
    </recommendedName>
</protein>
<feature type="compositionally biased region" description="Gly residues" evidence="1">
    <location>
        <begin position="330"/>
        <end position="344"/>
    </location>
</feature>
<evidence type="ECO:0008006" key="4">
    <source>
        <dbReference type="Google" id="ProtNLM"/>
    </source>
</evidence>
<comment type="caution">
    <text evidence="2">The sequence shown here is derived from an EMBL/GenBank/DDBJ whole genome shotgun (WGS) entry which is preliminary data.</text>
</comment>
<organism evidence="2 3">
    <name type="scientific">Nocardioides cavernaquae</name>
    <dbReference type="NCBI Taxonomy" id="2321396"/>
    <lineage>
        <taxon>Bacteria</taxon>
        <taxon>Bacillati</taxon>
        <taxon>Actinomycetota</taxon>
        <taxon>Actinomycetes</taxon>
        <taxon>Propionibacteriales</taxon>
        <taxon>Nocardioidaceae</taxon>
        <taxon>Nocardioides</taxon>
    </lineage>
</organism>
<proteinExistence type="predicted"/>
<dbReference type="RefSeq" id="WP_120058576.1">
    <property type="nucleotide sequence ID" value="NZ_QYRP01000002.1"/>
</dbReference>
<dbReference type="AlphaFoldDB" id="A0A3A5H9W2"/>
<feature type="region of interest" description="Disordered" evidence="1">
    <location>
        <begin position="370"/>
        <end position="395"/>
    </location>
</feature>
<reference evidence="3" key="1">
    <citation type="submission" date="2018-09" db="EMBL/GenBank/DDBJ databases">
        <authorList>
            <person name="Zhu H."/>
        </authorList>
    </citation>
    <scope>NUCLEOTIDE SEQUENCE [LARGE SCALE GENOMIC DNA]</scope>
    <source>
        <strain evidence="3">K1W22B-1</strain>
    </source>
</reference>
<keyword evidence="3" id="KW-1185">Reference proteome</keyword>
<sequence>MANSGTRFSELSRRDLLDSASAREQARRRADIDLLLIAREWAIANGPDVVHLTRAGKPGRVRLREYGATGTPLVASTAGAQLAARMGRSTGTGDRWIADVVDIEHRLPSIWTRTLAGAVMPSYARHVATQTRALSVEAAAYVDARVAESVDGRIPWGRFEALVAAAVTAADPAAASAREEANRKARYAHKHLSNEAGMGIFTIRTDAFGIAKIDATVDYLARILKDLGSTECEDDRRATAAELLADPAAVVKLLAAYAGWCDRPADTDDDALALASDRGGRDQDDRIVLGDADADPAGESRGIVDAAIKLWDQTHNRPDDGPTDNPSDGSGDGPTGGACDGSSGGGKPVIDWSRLLPTLTIFVHLYGGRITQTPDRTGSGRADGSTGGRTVVGADRDGSPDLVRIEGIGVVTEAWLRGHFSLHPHQKVRLTPVLDIEGQAPVDAWEIPDRHRQAVRLMTPADSFPWGSSSTNRSDGWRSMQIDHNKPWTPDIPGLSTIGNYGPLTQFHHNLKTHCGWEVQQPFPGIYLWRDPHGAYYLVDHTGTRALGNTG</sequence>
<feature type="region of interest" description="Disordered" evidence="1">
    <location>
        <begin position="313"/>
        <end position="344"/>
    </location>
</feature>
<dbReference type="Proteomes" id="UP000276542">
    <property type="component" value="Unassembled WGS sequence"/>
</dbReference>
<feature type="region of interest" description="Disordered" evidence="1">
    <location>
        <begin position="275"/>
        <end position="299"/>
    </location>
</feature>
<dbReference type="OrthoDB" id="3799569at2"/>
<evidence type="ECO:0000313" key="3">
    <source>
        <dbReference type="Proteomes" id="UP000276542"/>
    </source>
</evidence>
<name>A0A3A5H9W2_9ACTN</name>
<feature type="compositionally biased region" description="Basic and acidic residues" evidence="1">
    <location>
        <begin position="278"/>
        <end position="288"/>
    </location>
</feature>